<comment type="caution">
    <text evidence="1">The sequence shown here is derived from an EMBL/GenBank/DDBJ whole genome shotgun (WGS) entry which is preliminary data.</text>
</comment>
<proteinExistence type="predicted"/>
<accession>A0AAN9HZY0</accession>
<name>A0AAN9HZY0_CROPI</name>
<gene>
    <name evidence="1" type="ORF">RIF29_25629</name>
</gene>
<evidence type="ECO:0000313" key="1">
    <source>
        <dbReference type="EMBL" id="KAK7259974.1"/>
    </source>
</evidence>
<evidence type="ECO:0000313" key="2">
    <source>
        <dbReference type="Proteomes" id="UP001372338"/>
    </source>
</evidence>
<sequence length="175" mass="18757">MRMSYLVSGVAQLSDIIGKLASLPAFVTHAKDTFSAPFPTDLADGLGNFGLGLLSHTFPPFLPALPLYPTTYVAVIARSVATTLPCQNLSIDFNVALDLPVVGLKRNYSDISSMANVVQPTVPICESSEIEVVSSNIVTSSAPRYQTFVFVITHTPSLPPSLPPLFVFTIHHSNP</sequence>
<organism evidence="1 2">
    <name type="scientific">Crotalaria pallida</name>
    <name type="common">Smooth rattlebox</name>
    <name type="synonym">Crotalaria striata</name>
    <dbReference type="NCBI Taxonomy" id="3830"/>
    <lineage>
        <taxon>Eukaryota</taxon>
        <taxon>Viridiplantae</taxon>
        <taxon>Streptophyta</taxon>
        <taxon>Embryophyta</taxon>
        <taxon>Tracheophyta</taxon>
        <taxon>Spermatophyta</taxon>
        <taxon>Magnoliopsida</taxon>
        <taxon>eudicotyledons</taxon>
        <taxon>Gunneridae</taxon>
        <taxon>Pentapetalae</taxon>
        <taxon>rosids</taxon>
        <taxon>fabids</taxon>
        <taxon>Fabales</taxon>
        <taxon>Fabaceae</taxon>
        <taxon>Papilionoideae</taxon>
        <taxon>50 kb inversion clade</taxon>
        <taxon>genistoids sensu lato</taxon>
        <taxon>core genistoids</taxon>
        <taxon>Crotalarieae</taxon>
        <taxon>Crotalaria</taxon>
    </lineage>
</organism>
<reference evidence="1 2" key="1">
    <citation type="submission" date="2024-01" db="EMBL/GenBank/DDBJ databases">
        <title>The genomes of 5 underutilized Papilionoideae crops provide insights into root nodulation and disease resistanc.</title>
        <authorList>
            <person name="Yuan L."/>
        </authorList>
    </citation>
    <scope>NUCLEOTIDE SEQUENCE [LARGE SCALE GENOMIC DNA]</scope>
    <source>
        <strain evidence="1">ZHUSHIDOU_FW_LH</strain>
        <tissue evidence="1">Leaf</tissue>
    </source>
</reference>
<protein>
    <submittedName>
        <fullName evidence="1">Uncharacterized protein</fullName>
    </submittedName>
</protein>
<keyword evidence="2" id="KW-1185">Reference proteome</keyword>
<dbReference type="EMBL" id="JAYWIO010000005">
    <property type="protein sequence ID" value="KAK7259974.1"/>
    <property type="molecule type" value="Genomic_DNA"/>
</dbReference>
<dbReference type="Proteomes" id="UP001372338">
    <property type="component" value="Unassembled WGS sequence"/>
</dbReference>
<dbReference type="AlphaFoldDB" id="A0AAN9HZY0"/>